<dbReference type="Proteomes" id="UP000077266">
    <property type="component" value="Unassembled WGS sequence"/>
</dbReference>
<dbReference type="AlphaFoldDB" id="A0A165G099"/>
<name>A0A165G099_EXIGL</name>
<evidence type="ECO:0000313" key="2">
    <source>
        <dbReference type="EMBL" id="KZV89796.1"/>
    </source>
</evidence>
<reference evidence="2 3" key="1">
    <citation type="journal article" date="2016" name="Mol. Biol. Evol.">
        <title>Comparative Genomics of Early-Diverging Mushroom-Forming Fungi Provides Insights into the Origins of Lignocellulose Decay Capabilities.</title>
        <authorList>
            <person name="Nagy L.G."/>
            <person name="Riley R."/>
            <person name="Tritt A."/>
            <person name="Adam C."/>
            <person name="Daum C."/>
            <person name="Floudas D."/>
            <person name="Sun H."/>
            <person name="Yadav J.S."/>
            <person name="Pangilinan J."/>
            <person name="Larsson K.H."/>
            <person name="Matsuura K."/>
            <person name="Barry K."/>
            <person name="Labutti K."/>
            <person name="Kuo R."/>
            <person name="Ohm R.A."/>
            <person name="Bhattacharya S.S."/>
            <person name="Shirouzu T."/>
            <person name="Yoshinaga Y."/>
            <person name="Martin F.M."/>
            <person name="Grigoriev I.V."/>
            <person name="Hibbett D.S."/>
        </authorList>
    </citation>
    <scope>NUCLEOTIDE SEQUENCE [LARGE SCALE GENOMIC DNA]</scope>
    <source>
        <strain evidence="2 3">HHB12029</strain>
    </source>
</reference>
<evidence type="ECO:0000256" key="1">
    <source>
        <dbReference type="SAM" id="MobiDB-lite"/>
    </source>
</evidence>
<sequence>MTAALFDIARVCALAAAFANKRHAQAFTPTDITQAFDAALAVHFDAPQAAHGSLRTSTLGKRKAPEDDPTRPIGRTGTKAHAPPPPTHILLQNIIKPLLYDYLHTDEGSASTPSSIRAAVRVMLPASLARTVHSYLCLSSHQRMPKRIAPPSRPPPPPRSATSSPVSTVPAETSRACSRHILRSTDELRVSSLRTNDVPRDVDVRTKDPSEYASALEASLMHASRVVRLSFQYTGTTTKAQRKRSRLSLIALRASSMPNIEEVYWDVPGSDAPPVSPSAPSLRTLTTRLSALASVSAPLASVKSLCVLDPEPGQEATHSATALSAVPACRKIVLRSPLHNAPRVPVPVLLEVLVLDQSSGRETWHETALITTMKSLRMEEIPSVTVIEPVSETLEAALTTLLRVDAPDACAMLFDTRGHRRGALQSTSHLGRRSQWVLATTAPATSNPLLRPYLVSPDFCSLRDLTLTMRQAESDIDALFAHSPSNLVNLTIIMAHYEVLDGSRSFLLYQERKWRCHELRTMTFTTLPDIARSTELPTLHLPVADSKDRRAKLFVEHLIRFVHFHDFLHDIMHVTIRTDEFDVFEDWDAAQKLLLKTVNTVSRE</sequence>
<dbReference type="InParanoid" id="A0A165G099"/>
<feature type="region of interest" description="Disordered" evidence="1">
    <location>
        <begin position="52"/>
        <end position="86"/>
    </location>
</feature>
<dbReference type="EMBL" id="KV426063">
    <property type="protein sequence ID" value="KZV89796.1"/>
    <property type="molecule type" value="Genomic_DNA"/>
</dbReference>
<feature type="compositionally biased region" description="Low complexity" evidence="1">
    <location>
        <begin position="160"/>
        <end position="170"/>
    </location>
</feature>
<evidence type="ECO:0000313" key="3">
    <source>
        <dbReference type="Proteomes" id="UP000077266"/>
    </source>
</evidence>
<feature type="region of interest" description="Disordered" evidence="1">
    <location>
        <begin position="143"/>
        <end position="176"/>
    </location>
</feature>
<keyword evidence="3" id="KW-1185">Reference proteome</keyword>
<organism evidence="2 3">
    <name type="scientific">Exidia glandulosa HHB12029</name>
    <dbReference type="NCBI Taxonomy" id="1314781"/>
    <lineage>
        <taxon>Eukaryota</taxon>
        <taxon>Fungi</taxon>
        <taxon>Dikarya</taxon>
        <taxon>Basidiomycota</taxon>
        <taxon>Agaricomycotina</taxon>
        <taxon>Agaricomycetes</taxon>
        <taxon>Auriculariales</taxon>
        <taxon>Exidiaceae</taxon>
        <taxon>Exidia</taxon>
    </lineage>
</organism>
<gene>
    <name evidence="2" type="ORF">EXIGLDRAFT_838251</name>
</gene>
<accession>A0A165G099</accession>
<proteinExistence type="predicted"/>
<protein>
    <submittedName>
        <fullName evidence="2">Uncharacterized protein</fullName>
    </submittedName>
</protein>